<evidence type="ECO:0000313" key="2">
    <source>
        <dbReference type="EMBL" id="AXE37614.1"/>
    </source>
</evidence>
<dbReference type="OrthoDB" id="9758957at2"/>
<dbReference type="PANTHER" id="PTHR46211:SF1">
    <property type="entry name" value="GLYCEROPHOSPHODIESTER PHOSPHODIESTERASE, CYTOPLASMIC"/>
    <property type="match status" value="1"/>
</dbReference>
<keyword evidence="2" id="KW-0378">Hydrolase</keyword>
<organism evidence="2 3">
    <name type="scientific">Acidipropionibacterium virtanenii</name>
    <dbReference type="NCBI Taxonomy" id="2057246"/>
    <lineage>
        <taxon>Bacteria</taxon>
        <taxon>Bacillati</taxon>
        <taxon>Actinomycetota</taxon>
        <taxon>Actinomycetes</taxon>
        <taxon>Propionibacteriales</taxon>
        <taxon>Propionibacteriaceae</taxon>
        <taxon>Acidipropionibacterium</taxon>
    </lineage>
</organism>
<feature type="domain" description="GP-PDE" evidence="1">
    <location>
        <begin position="2"/>
        <end position="244"/>
    </location>
</feature>
<dbReference type="Proteomes" id="UP000251995">
    <property type="component" value="Chromosome"/>
</dbReference>
<dbReference type="GO" id="GO:0008889">
    <property type="term" value="F:glycerophosphodiester phosphodiesterase activity"/>
    <property type="evidence" value="ECO:0007669"/>
    <property type="project" value="UniProtKB-EC"/>
</dbReference>
<accession>A0A344UQR6</accession>
<proteinExistence type="predicted"/>
<name>A0A344UQR6_9ACTN</name>
<dbReference type="PANTHER" id="PTHR46211">
    <property type="entry name" value="GLYCEROPHOSPHORYL DIESTER PHOSPHODIESTERASE"/>
    <property type="match status" value="1"/>
</dbReference>
<gene>
    <name evidence="2" type="primary">ugpQ</name>
    <name evidence="2" type="ORF">JS278_00420</name>
</gene>
<dbReference type="SUPFAM" id="SSF51695">
    <property type="entry name" value="PLC-like phosphodiesterases"/>
    <property type="match status" value="1"/>
</dbReference>
<dbReference type="Pfam" id="PF03009">
    <property type="entry name" value="GDPD"/>
    <property type="match status" value="1"/>
</dbReference>
<dbReference type="GO" id="GO:0006629">
    <property type="term" value="P:lipid metabolic process"/>
    <property type="evidence" value="ECO:0007669"/>
    <property type="project" value="InterPro"/>
</dbReference>
<dbReference type="PROSITE" id="PS51704">
    <property type="entry name" value="GP_PDE"/>
    <property type="match status" value="1"/>
</dbReference>
<reference evidence="2 3" key="1">
    <citation type="submission" date="2017-12" db="EMBL/GenBank/DDBJ databases">
        <title>The whole genome sequence of the Acidipropionibacterium virtanenii sp. nov. type strain JS278.</title>
        <authorList>
            <person name="Laine P."/>
            <person name="Deptula P."/>
            <person name="Varmanen P."/>
            <person name="Auvinen P."/>
        </authorList>
    </citation>
    <scope>NUCLEOTIDE SEQUENCE [LARGE SCALE GENOMIC DNA]</scope>
    <source>
        <strain evidence="2 3">JS278</strain>
    </source>
</reference>
<keyword evidence="3" id="KW-1185">Reference proteome</keyword>
<dbReference type="Gene3D" id="3.20.20.190">
    <property type="entry name" value="Phosphatidylinositol (PI) phosphodiesterase"/>
    <property type="match status" value="1"/>
</dbReference>
<dbReference type="RefSeq" id="WP_114043745.1">
    <property type="nucleotide sequence ID" value="NZ_CP025198.1"/>
</dbReference>
<evidence type="ECO:0000313" key="3">
    <source>
        <dbReference type="Proteomes" id="UP000251995"/>
    </source>
</evidence>
<dbReference type="EMBL" id="CP025198">
    <property type="protein sequence ID" value="AXE37614.1"/>
    <property type="molecule type" value="Genomic_DNA"/>
</dbReference>
<dbReference type="EC" id="3.1.4.46" evidence="2"/>
<dbReference type="InterPro" id="IPR017946">
    <property type="entry name" value="PLC-like_Pdiesterase_TIM-brl"/>
</dbReference>
<dbReference type="InterPro" id="IPR030395">
    <property type="entry name" value="GP_PDE_dom"/>
</dbReference>
<dbReference type="AlphaFoldDB" id="A0A344UQR6"/>
<sequence>MPAIFAHRGANKNSGADKDLPENTMAAFAAAIEVGADGIELDVQLTRDRRIVVCHDETVDRVSDGHGLVVEHTFEELMRLNFAANLPDQEPARIPLLDDVLALLAPTDLSLNIELKNGVIRYDQLEESVVDAVHSHQMADRVVLSSFNHRSLVHLSQIAPGIRRGVLYSNDLADPWDYATRIGVQAVHPSGLLLRGRDDVPTFHAAGLSVRAWTLDEPDQIREAAQLGVDAVITNDPQGARAALA</sequence>
<dbReference type="KEGG" id="acij:JS278_00420"/>
<protein>
    <submittedName>
        <fullName evidence="2">Glycerophosphodiester phosphodiesterase, cytoplasmic</fullName>
        <ecNumber evidence="2">3.1.4.46</ecNumber>
    </submittedName>
</protein>
<evidence type="ECO:0000259" key="1">
    <source>
        <dbReference type="PROSITE" id="PS51704"/>
    </source>
</evidence>